<dbReference type="NCBIfam" id="NF009729">
    <property type="entry name" value="PRK13254.1-3"/>
    <property type="match status" value="1"/>
</dbReference>
<evidence type="ECO:0000256" key="12">
    <source>
        <dbReference type="ARBA" id="ARBA00056663"/>
    </source>
</evidence>
<organism evidence="16 17">
    <name type="scientific">Suttonella ornithocola</name>
    <dbReference type="NCBI Taxonomy" id="279832"/>
    <lineage>
        <taxon>Bacteria</taxon>
        <taxon>Pseudomonadati</taxon>
        <taxon>Pseudomonadota</taxon>
        <taxon>Gammaproteobacteria</taxon>
        <taxon>Cardiobacteriales</taxon>
        <taxon>Cardiobacteriaceae</taxon>
        <taxon>Suttonella</taxon>
    </lineage>
</organism>
<protein>
    <recommendedName>
        <fullName evidence="13">Cytochrome c-type biogenesis protein CcmE</fullName>
    </recommendedName>
    <alternativeName>
        <fullName evidence="13">Cytochrome c maturation protein E</fullName>
    </alternativeName>
    <alternativeName>
        <fullName evidence="13">Heme chaperone CcmE</fullName>
    </alternativeName>
</protein>
<accession>A0A380MV28</accession>
<feature type="binding site" description="covalent" evidence="13 14">
    <location>
        <position position="126"/>
    </location>
    <ligand>
        <name>heme</name>
        <dbReference type="ChEBI" id="CHEBI:30413"/>
    </ligand>
</feature>
<evidence type="ECO:0000313" key="16">
    <source>
        <dbReference type="EMBL" id="SUO96415.1"/>
    </source>
</evidence>
<keyword evidence="11 13" id="KW-0472">Membrane</keyword>
<keyword evidence="5 13" id="KW-0812">Transmembrane</keyword>
<evidence type="ECO:0000256" key="5">
    <source>
        <dbReference type="ARBA" id="ARBA00022692"/>
    </source>
</evidence>
<keyword evidence="6 13" id="KW-0479">Metal-binding</keyword>
<feature type="topological domain" description="Extracellular" evidence="13">
    <location>
        <begin position="30"/>
        <end position="152"/>
    </location>
</feature>
<dbReference type="AlphaFoldDB" id="A0A380MV28"/>
<keyword evidence="4 13" id="KW-0349">Heme</keyword>
<dbReference type="OrthoDB" id="9793584at2"/>
<dbReference type="GO" id="GO:0017004">
    <property type="term" value="P:cytochrome complex assembly"/>
    <property type="evidence" value="ECO:0007669"/>
    <property type="project" value="UniProtKB-KW"/>
</dbReference>
<dbReference type="Gene3D" id="2.40.50.140">
    <property type="entry name" value="Nucleic acid-binding proteins"/>
    <property type="match status" value="1"/>
</dbReference>
<keyword evidence="2 13" id="KW-1003">Cell membrane</keyword>
<dbReference type="GO" id="GO:0017003">
    <property type="term" value="P:protein-heme linkage"/>
    <property type="evidence" value="ECO:0007669"/>
    <property type="project" value="UniProtKB-UniRule"/>
</dbReference>
<evidence type="ECO:0000256" key="15">
    <source>
        <dbReference type="SAM" id="Phobius"/>
    </source>
</evidence>
<evidence type="ECO:0000256" key="7">
    <source>
        <dbReference type="ARBA" id="ARBA00022748"/>
    </source>
</evidence>
<dbReference type="InterPro" id="IPR012340">
    <property type="entry name" value="NA-bd_OB-fold"/>
</dbReference>
<evidence type="ECO:0000313" key="17">
    <source>
        <dbReference type="Proteomes" id="UP000254601"/>
    </source>
</evidence>
<evidence type="ECO:0000256" key="9">
    <source>
        <dbReference type="ARBA" id="ARBA00022989"/>
    </source>
</evidence>
<sequence length="152" mass="17048">MKPVRKQRLIRISLIFCVALIGIGLLLYAMRGDLNHYYSLDQISQGKAPVEQQGIRVGGMVEKGSIQREGESLTVQFAITDFKHKPLTIRYTGILPELFAENQGVIARGILNKNGVFQADQILAKHDENYLPPEVKADMERSGFDHSKGRKP</sequence>
<dbReference type="Proteomes" id="UP000254601">
    <property type="component" value="Unassembled WGS sequence"/>
</dbReference>
<evidence type="ECO:0000256" key="2">
    <source>
        <dbReference type="ARBA" id="ARBA00022475"/>
    </source>
</evidence>
<dbReference type="GO" id="GO:0005886">
    <property type="term" value="C:plasma membrane"/>
    <property type="evidence" value="ECO:0007669"/>
    <property type="project" value="UniProtKB-SubCell"/>
</dbReference>
<evidence type="ECO:0000256" key="8">
    <source>
        <dbReference type="ARBA" id="ARBA00022968"/>
    </source>
</evidence>
<feature type="transmembrane region" description="Helical" evidence="15">
    <location>
        <begin position="12"/>
        <end position="30"/>
    </location>
</feature>
<evidence type="ECO:0000256" key="3">
    <source>
        <dbReference type="ARBA" id="ARBA00022519"/>
    </source>
</evidence>
<evidence type="ECO:0000256" key="6">
    <source>
        <dbReference type="ARBA" id="ARBA00022723"/>
    </source>
</evidence>
<evidence type="ECO:0000256" key="11">
    <source>
        <dbReference type="ARBA" id="ARBA00023136"/>
    </source>
</evidence>
<keyword evidence="8 13" id="KW-0735">Signal-anchor</keyword>
<dbReference type="InterPro" id="IPR004329">
    <property type="entry name" value="CcmE"/>
</dbReference>
<dbReference type="EMBL" id="UHIC01000001">
    <property type="protein sequence ID" value="SUO96415.1"/>
    <property type="molecule type" value="Genomic_DNA"/>
</dbReference>
<dbReference type="InterPro" id="IPR036127">
    <property type="entry name" value="CcmE-like_sf"/>
</dbReference>
<comment type="function">
    <text evidence="12 13">Heme chaperone required for the biogenesis of c-type cytochromes. Transiently binds heme delivered by CcmC and transfers the heme to apo-cytochromes in a process facilitated by CcmF and CcmH.</text>
</comment>
<keyword evidence="7 13" id="KW-0201">Cytochrome c-type biogenesis</keyword>
<dbReference type="Pfam" id="PF03100">
    <property type="entry name" value="CcmE"/>
    <property type="match status" value="1"/>
</dbReference>
<comment type="subcellular location">
    <subcellularLocation>
        <location evidence="1">Cell inner membrane</location>
    </subcellularLocation>
    <subcellularLocation>
        <location evidence="13">Cell membrane</location>
        <topology evidence="13">Single-pass type II membrane protein</topology>
    </subcellularLocation>
</comment>
<evidence type="ECO:0000256" key="4">
    <source>
        <dbReference type="ARBA" id="ARBA00022617"/>
    </source>
</evidence>
<keyword evidence="9 13" id="KW-1133">Transmembrane helix</keyword>
<feature type="topological domain" description="Cytoplasmic" evidence="13">
    <location>
        <begin position="1"/>
        <end position="8"/>
    </location>
</feature>
<dbReference type="RefSeq" id="WP_072576278.1">
    <property type="nucleotide sequence ID" value="NZ_LWHB01000061.1"/>
</dbReference>
<dbReference type="NCBIfam" id="NF009727">
    <property type="entry name" value="PRK13254.1-1"/>
    <property type="match status" value="1"/>
</dbReference>
<dbReference type="GO" id="GO:0020037">
    <property type="term" value="F:heme binding"/>
    <property type="evidence" value="ECO:0007669"/>
    <property type="project" value="InterPro"/>
</dbReference>
<proteinExistence type="inferred from homology"/>
<gene>
    <name evidence="13 16" type="primary">ccmE</name>
    <name evidence="13" type="synonym">cycJ</name>
    <name evidence="16" type="ORF">NCTC13337_01851</name>
</gene>
<dbReference type="FunFam" id="2.40.50.140:FF:000104">
    <property type="entry name" value="Cytochrome c-type biogenesis protein CcmE"/>
    <property type="match status" value="1"/>
</dbReference>
<evidence type="ECO:0000256" key="14">
    <source>
        <dbReference type="PIRSR" id="PIRSR604329-50"/>
    </source>
</evidence>
<evidence type="ECO:0000256" key="1">
    <source>
        <dbReference type="ARBA" id="ARBA00004533"/>
    </source>
</evidence>
<keyword evidence="17" id="KW-1185">Reference proteome</keyword>
<dbReference type="GO" id="GO:0046872">
    <property type="term" value="F:metal ion binding"/>
    <property type="evidence" value="ECO:0007669"/>
    <property type="project" value="UniProtKB-KW"/>
</dbReference>
<keyword evidence="3" id="KW-0997">Cell inner membrane</keyword>
<dbReference type="PANTHER" id="PTHR34128">
    <property type="entry name" value="CYTOCHROME C-TYPE BIOGENESIS PROTEIN CCME HOMOLOG, MITOCHONDRIAL"/>
    <property type="match status" value="1"/>
</dbReference>
<evidence type="ECO:0000256" key="13">
    <source>
        <dbReference type="HAMAP-Rule" id="MF_01959"/>
    </source>
</evidence>
<evidence type="ECO:0000256" key="10">
    <source>
        <dbReference type="ARBA" id="ARBA00023004"/>
    </source>
</evidence>
<dbReference type="HAMAP" id="MF_01959">
    <property type="entry name" value="CcmE"/>
    <property type="match status" value="1"/>
</dbReference>
<reference evidence="16 17" key="1">
    <citation type="submission" date="2018-06" db="EMBL/GenBank/DDBJ databases">
        <authorList>
            <consortium name="Pathogen Informatics"/>
            <person name="Doyle S."/>
        </authorList>
    </citation>
    <scope>NUCLEOTIDE SEQUENCE [LARGE SCALE GENOMIC DNA]</scope>
    <source>
        <strain evidence="16 17">NCTC13337</strain>
    </source>
</reference>
<name>A0A380MV28_9GAMM</name>
<dbReference type="PANTHER" id="PTHR34128:SF2">
    <property type="entry name" value="CYTOCHROME C-TYPE BIOGENESIS PROTEIN CCME HOMOLOG, MITOCHONDRIAL"/>
    <property type="match status" value="1"/>
</dbReference>
<feature type="binding site" description="axial binding residue" evidence="13 14">
    <location>
        <position position="130"/>
    </location>
    <ligand>
        <name>heme</name>
        <dbReference type="ChEBI" id="CHEBI:30413"/>
    </ligand>
    <ligandPart>
        <name>Fe</name>
        <dbReference type="ChEBI" id="CHEBI:18248"/>
    </ligandPart>
</feature>
<keyword evidence="10 13" id="KW-0408">Iron</keyword>
<comment type="similarity">
    <text evidence="13">Belongs to the CcmE/CycJ family.</text>
</comment>
<dbReference type="SUPFAM" id="SSF82093">
    <property type="entry name" value="Heme chaperone CcmE"/>
    <property type="match status" value="1"/>
</dbReference>